<dbReference type="PANTHER" id="PTHR31293:SF12">
    <property type="entry name" value="RNI-LIKE SUPERFAMILY PROTEIN"/>
    <property type="match status" value="1"/>
</dbReference>
<dbReference type="KEGG" id="eus:EUTSA_v10006381mg"/>
<dbReference type="OrthoDB" id="1060098at2759"/>
<sequence length="436" mass="50074">MGRFTITLPEDVICHIVSFASAKAAVRIQLLSKNLRNRIHIIPNLEFKPKSKIHRRFEDFVAGLLAIPATHRLKRFSLKLPHVSMYPYDNVNDCLRNVLKRGVLDLELDIYVYPLPFEVFTCKSIVTLKLGSGFIIDIIHENASLPALKTLILKSVRFDGLDDGSVFQRLLSACPVLEELVIDGRSNDQWNWCRIVSSQILKRLTIRREGMYEYNANDSEPISFDIPSLEYLEYCDVLRDEYPVVNFNSLVEAKLGFPALLDGDTCDLTNLLKGLKNVQILRLAYVDTMLVFDAFEEAVPLFENLFHLEVQTEPYFCWDGLDILLENSPNLKTLTIEGTLHYADPLYQEELESVCDCLSGYSFFRCCHIETLRITEFKGNTGEMVQIKHVLQKLPCLELLELDVQEGIHDRKLHIMSDLLMLPRASSKCKFQVNFF</sequence>
<keyword evidence="3" id="KW-1185">Reference proteome</keyword>
<dbReference type="InterPro" id="IPR032675">
    <property type="entry name" value="LRR_dom_sf"/>
</dbReference>
<dbReference type="PANTHER" id="PTHR31293">
    <property type="entry name" value="RNI-LIKE SUPERFAMILY PROTEIN"/>
    <property type="match status" value="1"/>
</dbReference>
<protein>
    <recommendedName>
        <fullName evidence="1">FBD domain-containing protein</fullName>
    </recommendedName>
</protein>
<name>V4LJA5_EUTSA</name>
<dbReference type="InterPro" id="IPR055411">
    <property type="entry name" value="LRR_FXL15/At3g58940/PEG3-like"/>
</dbReference>
<dbReference type="SMART" id="SM00579">
    <property type="entry name" value="FBD"/>
    <property type="match status" value="1"/>
</dbReference>
<dbReference type="AlphaFoldDB" id="V4LJA5"/>
<evidence type="ECO:0000313" key="2">
    <source>
        <dbReference type="EMBL" id="ESQ43829.1"/>
    </source>
</evidence>
<dbReference type="Pfam" id="PF24758">
    <property type="entry name" value="LRR_At5g56370"/>
    <property type="match status" value="1"/>
</dbReference>
<proteinExistence type="predicted"/>
<organism evidence="2 3">
    <name type="scientific">Eutrema salsugineum</name>
    <name type="common">Saltwater cress</name>
    <name type="synonym">Sisymbrium salsugineum</name>
    <dbReference type="NCBI Taxonomy" id="72664"/>
    <lineage>
        <taxon>Eukaryota</taxon>
        <taxon>Viridiplantae</taxon>
        <taxon>Streptophyta</taxon>
        <taxon>Embryophyta</taxon>
        <taxon>Tracheophyta</taxon>
        <taxon>Spermatophyta</taxon>
        <taxon>Magnoliopsida</taxon>
        <taxon>eudicotyledons</taxon>
        <taxon>Gunneridae</taxon>
        <taxon>Pentapetalae</taxon>
        <taxon>rosids</taxon>
        <taxon>malvids</taxon>
        <taxon>Brassicales</taxon>
        <taxon>Brassicaceae</taxon>
        <taxon>Eutremeae</taxon>
        <taxon>Eutrema</taxon>
    </lineage>
</organism>
<feature type="domain" description="FBD" evidence="1">
    <location>
        <begin position="362"/>
        <end position="434"/>
    </location>
</feature>
<reference evidence="2 3" key="1">
    <citation type="journal article" date="2013" name="Front. Plant Sci.">
        <title>The Reference Genome of the Halophytic Plant Eutrema salsugineum.</title>
        <authorList>
            <person name="Yang R."/>
            <person name="Jarvis D.E."/>
            <person name="Chen H."/>
            <person name="Beilstein M.A."/>
            <person name="Grimwood J."/>
            <person name="Jenkins J."/>
            <person name="Shu S."/>
            <person name="Prochnik S."/>
            <person name="Xin M."/>
            <person name="Ma C."/>
            <person name="Schmutz J."/>
            <person name="Wing R.A."/>
            <person name="Mitchell-Olds T."/>
            <person name="Schumaker K.S."/>
            <person name="Wang X."/>
        </authorList>
    </citation>
    <scope>NUCLEOTIDE SEQUENCE [LARGE SCALE GENOMIC DNA]</scope>
</reference>
<dbReference type="EMBL" id="KI517455">
    <property type="protein sequence ID" value="ESQ43829.1"/>
    <property type="molecule type" value="Genomic_DNA"/>
</dbReference>
<dbReference type="Gramene" id="ESQ43829">
    <property type="protein sequence ID" value="ESQ43829"/>
    <property type="gene ID" value="EUTSA_v10006381mg"/>
</dbReference>
<evidence type="ECO:0000313" key="3">
    <source>
        <dbReference type="Proteomes" id="UP000030689"/>
    </source>
</evidence>
<dbReference type="Gene3D" id="3.80.10.10">
    <property type="entry name" value="Ribonuclease Inhibitor"/>
    <property type="match status" value="1"/>
</dbReference>
<dbReference type="OMA" id="NREDWEW"/>
<dbReference type="InterPro" id="IPR055294">
    <property type="entry name" value="FBL60-like"/>
</dbReference>
<dbReference type="SUPFAM" id="SSF52047">
    <property type="entry name" value="RNI-like"/>
    <property type="match status" value="1"/>
</dbReference>
<gene>
    <name evidence="2" type="ORF">EUTSA_v10006381mg</name>
</gene>
<accession>V4LJA5</accession>
<dbReference type="STRING" id="72664.V4LJA5"/>
<dbReference type="InterPro" id="IPR006566">
    <property type="entry name" value="FBD"/>
</dbReference>
<evidence type="ECO:0000259" key="1">
    <source>
        <dbReference type="SMART" id="SM00579"/>
    </source>
</evidence>
<dbReference type="Proteomes" id="UP000030689">
    <property type="component" value="Unassembled WGS sequence"/>
</dbReference>